<dbReference type="EC" id="4.2.1.47" evidence="4 7"/>
<keyword evidence="5 7" id="KW-0456">Lyase</keyword>
<evidence type="ECO:0000313" key="9">
    <source>
        <dbReference type="EMBL" id="ADV15440.1"/>
    </source>
</evidence>
<dbReference type="InterPro" id="IPR006368">
    <property type="entry name" value="GDP_Man_deHydtase"/>
</dbReference>
<proteinExistence type="inferred from homology"/>
<dbReference type="HAMAP" id="MF_00955">
    <property type="entry name" value="GDP_Man_dehydratase"/>
    <property type="match status" value="1"/>
</dbReference>
<name>E9LIM5_9ACTN</name>
<evidence type="ECO:0000256" key="3">
    <source>
        <dbReference type="ARBA" id="ARBA00009263"/>
    </source>
</evidence>
<comment type="catalytic activity">
    <reaction evidence="1 7">
        <text>GDP-alpha-D-mannose = GDP-4-dehydro-alpha-D-rhamnose + H2O</text>
        <dbReference type="Rhea" id="RHEA:23820"/>
        <dbReference type="ChEBI" id="CHEBI:15377"/>
        <dbReference type="ChEBI" id="CHEBI:57527"/>
        <dbReference type="ChEBI" id="CHEBI:57964"/>
        <dbReference type="EC" id="4.2.1.47"/>
    </reaction>
</comment>
<comment type="cofactor">
    <cofactor evidence="2 7">
        <name>NADP(+)</name>
        <dbReference type="ChEBI" id="CHEBI:58349"/>
    </cofactor>
</comment>
<dbReference type="FunFam" id="3.40.50.720:FF:000924">
    <property type="entry name" value="GDP-mannose 4,6 dehydratase"/>
    <property type="match status" value="1"/>
</dbReference>
<dbReference type="AlphaFoldDB" id="E9LIM5"/>
<evidence type="ECO:0000256" key="2">
    <source>
        <dbReference type="ARBA" id="ARBA00001937"/>
    </source>
</evidence>
<dbReference type="SUPFAM" id="SSF51735">
    <property type="entry name" value="NAD(P)-binding Rossmann-fold domains"/>
    <property type="match status" value="1"/>
</dbReference>
<dbReference type="GO" id="GO:0008446">
    <property type="term" value="F:GDP-mannose 4,6-dehydratase activity"/>
    <property type="evidence" value="ECO:0007669"/>
    <property type="project" value="UniProtKB-UniRule"/>
</dbReference>
<dbReference type="GO" id="GO:0070401">
    <property type="term" value="F:NADP+ binding"/>
    <property type="evidence" value="ECO:0007669"/>
    <property type="project" value="UniProtKB-UniRule"/>
</dbReference>
<comment type="caution">
    <text evidence="7">Lacks conserved residue(s) required for the propagation of feature annotation.</text>
</comment>
<reference evidence="9" key="1">
    <citation type="journal article" date="2011" name="J. Am. Chem. Soc.">
        <title>Characterization of tiacumicin B biosynthetic gene cluster affording diversified tiacumicin analogues and revealing a tailoring dihalogenase.</title>
        <authorList>
            <person name="Xiao Y."/>
            <person name="Li S."/>
            <person name="Niu S."/>
            <person name="Ma L."/>
            <person name="Zhang G."/>
            <person name="Zhang H."/>
            <person name="Zhang G."/>
            <person name="Ju J."/>
            <person name="Zhang C."/>
        </authorList>
    </citation>
    <scope>NUCLEOTIDE SEQUENCE</scope>
    <source>
        <strain evidence="9">NRRL 18085</strain>
    </source>
</reference>
<accession>E9LIM5</accession>
<comment type="function">
    <text evidence="6 7">Catalyzes the conversion of GDP-D-mannose to GDP-4-dehydro-6-deoxy-D-mannose.</text>
</comment>
<gene>
    <name evidence="9" type="primary">tiaS3</name>
    <name evidence="7" type="synonym">gmd</name>
</gene>
<evidence type="ECO:0000256" key="1">
    <source>
        <dbReference type="ARBA" id="ARBA00000188"/>
    </source>
</evidence>
<evidence type="ECO:0000256" key="7">
    <source>
        <dbReference type="HAMAP-Rule" id="MF_00955"/>
    </source>
</evidence>
<dbReference type="Gene3D" id="3.40.50.720">
    <property type="entry name" value="NAD(P)-binding Rossmann-like Domain"/>
    <property type="match status" value="1"/>
</dbReference>
<keyword evidence="7" id="KW-0521">NADP</keyword>
<evidence type="ECO:0000259" key="8">
    <source>
        <dbReference type="Pfam" id="PF16363"/>
    </source>
</evidence>
<dbReference type="CDD" id="cd05260">
    <property type="entry name" value="GDP_MD_SDR_e"/>
    <property type="match status" value="1"/>
</dbReference>
<evidence type="ECO:0000256" key="5">
    <source>
        <dbReference type="ARBA" id="ARBA00023239"/>
    </source>
</evidence>
<dbReference type="GO" id="GO:0042351">
    <property type="term" value="P:'de novo' GDP-L-fucose biosynthetic process"/>
    <property type="evidence" value="ECO:0007669"/>
    <property type="project" value="TreeGrafter"/>
</dbReference>
<feature type="domain" description="NAD(P)-binding" evidence="8">
    <location>
        <begin position="6"/>
        <end position="321"/>
    </location>
</feature>
<sequence length="332" mass="36824">MTRRALITGIRGQDGSYLAEHLLAEGYDVWGLVRGEEAAPRIPVAPHLEGAVRLISGDLLDQRSLIAAIEQCEPDEVYNLAAISYVPQSWRQPEATAEVTGVGVVRILEAIRTVSGVRESQPGRGGQIRFYQASSSAMYGNARETPQNELTPLHPHSPYGVAKAYGHYMTKSYRESYGMHAMSGIMFNHESPRRGRQFVTRKVSVGVARIKLGQATELRIGNLDAQVDWGFAGDFARAMHLMVSQHTADDYVIGTGRLNSVRQLVELAFSYVGLQWRRHVRVDPQLVRPADVVVLRADYGKAAMRLGWHPSTPFEDVVAQMLESDMRLLSIA</sequence>
<evidence type="ECO:0000256" key="4">
    <source>
        <dbReference type="ARBA" id="ARBA00011989"/>
    </source>
</evidence>
<organism evidence="9">
    <name type="scientific">Dactylosporangium aurantiacum subsp. hamdenensis</name>
    <dbReference type="NCBI Taxonomy" id="703577"/>
    <lineage>
        <taxon>Bacteria</taxon>
        <taxon>Bacillati</taxon>
        <taxon>Actinomycetota</taxon>
        <taxon>Actinomycetes</taxon>
        <taxon>Micromonosporales</taxon>
        <taxon>Micromonosporaceae</taxon>
        <taxon>Dactylosporangium</taxon>
    </lineage>
</organism>
<comment type="similarity">
    <text evidence="3 7">Belongs to the NAD(P)-dependent epimerase/dehydratase family. GDP-mannose 4,6-dehydratase subfamily.</text>
</comment>
<dbReference type="Gene3D" id="3.90.25.10">
    <property type="entry name" value="UDP-galactose 4-epimerase, domain 1"/>
    <property type="match status" value="1"/>
</dbReference>
<dbReference type="InterPro" id="IPR036291">
    <property type="entry name" value="NAD(P)-bd_dom_sf"/>
</dbReference>
<dbReference type="PANTHER" id="PTHR43715:SF1">
    <property type="entry name" value="GDP-MANNOSE 4,6 DEHYDRATASE"/>
    <property type="match status" value="1"/>
</dbReference>
<dbReference type="PANTHER" id="PTHR43715">
    <property type="entry name" value="GDP-MANNOSE 4,6-DEHYDRATASE"/>
    <property type="match status" value="1"/>
</dbReference>
<protein>
    <recommendedName>
        <fullName evidence="4 7">GDP-mannose 4,6-dehydratase</fullName>
        <ecNumber evidence="4 7">4.2.1.47</ecNumber>
    </recommendedName>
    <alternativeName>
        <fullName evidence="7">GDP-D-mannose dehydratase</fullName>
    </alternativeName>
</protein>
<dbReference type="InterPro" id="IPR016040">
    <property type="entry name" value="NAD(P)-bd_dom"/>
</dbReference>
<dbReference type="Pfam" id="PF16363">
    <property type="entry name" value="GDP_Man_Dehyd"/>
    <property type="match status" value="1"/>
</dbReference>
<evidence type="ECO:0000256" key="6">
    <source>
        <dbReference type="ARBA" id="ARBA00059383"/>
    </source>
</evidence>
<dbReference type="EMBL" id="HQ011923">
    <property type="protein sequence ID" value="ADV15440.1"/>
    <property type="molecule type" value="Genomic_DNA"/>
</dbReference>